<evidence type="ECO:0000313" key="2">
    <source>
        <dbReference type="Proteomes" id="UP001234178"/>
    </source>
</evidence>
<name>A0ABQ9ZYF3_9CRUS</name>
<proteinExistence type="predicted"/>
<sequence>MKRASSQMSSMPTENDNAEMMARKAFVVGRHKSVWIGTYHDLGKQLSLSEMGKINVEYYVIKTMETFEDGVKTIFSLIPVTWVSGGNGGVNSVTLECNFLFPDNASTRVSTVGEPSSWQHKSFKRFLHPTTEWMEYTGIVIANKAGKLKYSDLEARLIKKHCDDNLPFEEWTDFNEDGSIAKKRRKTCLLKLQDSLVL</sequence>
<comment type="caution">
    <text evidence="1">The sequence shown here is derived from an EMBL/GenBank/DDBJ whole genome shotgun (WGS) entry which is preliminary data.</text>
</comment>
<gene>
    <name evidence="1" type="ORF">OUZ56_000006</name>
</gene>
<reference evidence="1 2" key="1">
    <citation type="journal article" date="2023" name="Nucleic Acids Res.">
        <title>The hologenome of Daphnia magna reveals possible DNA methylation and microbiome-mediated evolution of the host genome.</title>
        <authorList>
            <person name="Chaturvedi A."/>
            <person name="Li X."/>
            <person name="Dhandapani V."/>
            <person name="Marshall H."/>
            <person name="Kissane S."/>
            <person name="Cuenca-Cambronero M."/>
            <person name="Asole G."/>
            <person name="Calvet F."/>
            <person name="Ruiz-Romero M."/>
            <person name="Marangio P."/>
            <person name="Guigo R."/>
            <person name="Rago D."/>
            <person name="Mirbahai L."/>
            <person name="Eastwood N."/>
            <person name="Colbourne J.K."/>
            <person name="Zhou J."/>
            <person name="Mallon E."/>
            <person name="Orsini L."/>
        </authorList>
    </citation>
    <scope>NUCLEOTIDE SEQUENCE [LARGE SCALE GENOMIC DNA]</scope>
    <source>
        <strain evidence="1">LRV0_1</strain>
    </source>
</reference>
<accession>A0ABQ9ZYF3</accession>
<dbReference type="Proteomes" id="UP001234178">
    <property type="component" value="Unassembled WGS sequence"/>
</dbReference>
<dbReference type="EMBL" id="JAOYFB010000036">
    <property type="protein sequence ID" value="KAK4017930.1"/>
    <property type="molecule type" value="Genomic_DNA"/>
</dbReference>
<protein>
    <submittedName>
        <fullName evidence="1">Uncharacterized protein</fullName>
    </submittedName>
</protein>
<keyword evidence="2" id="KW-1185">Reference proteome</keyword>
<evidence type="ECO:0000313" key="1">
    <source>
        <dbReference type="EMBL" id="KAK4017930.1"/>
    </source>
</evidence>
<organism evidence="1 2">
    <name type="scientific">Daphnia magna</name>
    <dbReference type="NCBI Taxonomy" id="35525"/>
    <lineage>
        <taxon>Eukaryota</taxon>
        <taxon>Metazoa</taxon>
        <taxon>Ecdysozoa</taxon>
        <taxon>Arthropoda</taxon>
        <taxon>Crustacea</taxon>
        <taxon>Branchiopoda</taxon>
        <taxon>Diplostraca</taxon>
        <taxon>Cladocera</taxon>
        <taxon>Anomopoda</taxon>
        <taxon>Daphniidae</taxon>
        <taxon>Daphnia</taxon>
    </lineage>
</organism>